<dbReference type="Gene3D" id="4.10.240.10">
    <property type="entry name" value="Zn(2)-C6 fungal-type DNA-binding domain"/>
    <property type="match status" value="1"/>
</dbReference>
<keyword evidence="2" id="KW-0805">Transcription regulation</keyword>
<dbReference type="Proteomes" id="UP001150941">
    <property type="component" value="Unassembled WGS sequence"/>
</dbReference>
<evidence type="ECO:0000313" key="8">
    <source>
        <dbReference type="EMBL" id="KAJ5220316.1"/>
    </source>
</evidence>
<dbReference type="PANTHER" id="PTHR37534:SF48">
    <property type="entry name" value="FINGER DOMAIN PROTEIN, PUTATIVE-RELATED"/>
    <property type="match status" value="1"/>
</dbReference>
<organism evidence="8 9">
    <name type="scientific">Penicillium chermesinum</name>
    <dbReference type="NCBI Taxonomy" id="63820"/>
    <lineage>
        <taxon>Eukaryota</taxon>
        <taxon>Fungi</taxon>
        <taxon>Dikarya</taxon>
        <taxon>Ascomycota</taxon>
        <taxon>Pezizomycotina</taxon>
        <taxon>Eurotiomycetes</taxon>
        <taxon>Eurotiomycetidae</taxon>
        <taxon>Eurotiales</taxon>
        <taxon>Aspergillaceae</taxon>
        <taxon>Penicillium</taxon>
    </lineage>
</organism>
<feature type="compositionally biased region" description="Basic and acidic residues" evidence="6">
    <location>
        <begin position="297"/>
        <end position="307"/>
    </location>
</feature>
<dbReference type="GO" id="GO:0005634">
    <property type="term" value="C:nucleus"/>
    <property type="evidence" value="ECO:0007669"/>
    <property type="project" value="UniProtKB-SubCell"/>
</dbReference>
<dbReference type="RefSeq" id="XP_058327146.1">
    <property type="nucleotide sequence ID" value="XM_058478816.1"/>
</dbReference>
<dbReference type="EMBL" id="JAPQKS010000007">
    <property type="protein sequence ID" value="KAJ5220316.1"/>
    <property type="molecule type" value="Genomic_DNA"/>
</dbReference>
<evidence type="ECO:0000256" key="2">
    <source>
        <dbReference type="ARBA" id="ARBA00023015"/>
    </source>
</evidence>
<evidence type="ECO:0000256" key="3">
    <source>
        <dbReference type="ARBA" id="ARBA00023125"/>
    </source>
</evidence>
<keyword evidence="9" id="KW-1185">Reference proteome</keyword>
<evidence type="ECO:0000256" key="5">
    <source>
        <dbReference type="ARBA" id="ARBA00023242"/>
    </source>
</evidence>
<dbReference type="GO" id="GO:0000976">
    <property type="term" value="F:transcription cis-regulatory region binding"/>
    <property type="evidence" value="ECO:0007669"/>
    <property type="project" value="TreeGrafter"/>
</dbReference>
<dbReference type="Pfam" id="PF11951">
    <property type="entry name" value="Fungal_trans_2"/>
    <property type="match status" value="1"/>
</dbReference>
<comment type="caution">
    <text evidence="8">The sequence shown here is derived from an EMBL/GenBank/DDBJ whole genome shotgun (WGS) entry which is preliminary data.</text>
</comment>
<evidence type="ECO:0000256" key="4">
    <source>
        <dbReference type="ARBA" id="ARBA00023163"/>
    </source>
</evidence>
<feature type="region of interest" description="Disordered" evidence="6">
    <location>
        <begin position="64"/>
        <end position="93"/>
    </location>
</feature>
<evidence type="ECO:0000313" key="9">
    <source>
        <dbReference type="Proteomes" id="UP001150941"/>
    </source>
</evidence>
<dbReference type="InterPro" id="IPR001138">
    <property type="entry name" value="Zn2Cys6_DnaBD"/>
</dbReference>
<keyword evidence="4" id="KW-0804">Transcription</keyword>
<dbReference type="GO" id="GO:0008270">
    <property type="term" value="F:zinc ion binding"/>
    <property type="evidence" value="ECO:0007669"/>
    <property type="project" value="InterPro"/>
</dbReference>
<dbReference type="PANTHER" id="PTHR37534">
    <property type="entry name" value="TRANSCRIPTIONAL ACTIVATOR PROTEIN UGA3"/>
    <property type="match status" value="1"/>
</dbReference>
<dbReference type="SUPFAM" id="SSF57701">
    <property type="entry name" value="Zn2/Cys6 DNA-binding domain"/>
    <property type="match status" value="1"/>
</dbReference>
<dbReference type="SMART" id="SM00066">
    <property type="entry name" value="GAL4"/>
    <property type="match status" value="1"/>
</dbReference>
<dbReference type="InterPro" id="IPR021858">
    <property type="entry name" value="Fun_TF"/>
</dbReference>
<evidence type="ECO:0000259" key="7">
    <source>
        <dbReference type="PROSITE" id="PS50048"/>
    </source>
</evidence>
<dbReference type="CDD" id="cd00067">
    <property type="entry name" value="GAL4"/>
    <property type="match status" value="1"/>
</dbReference>
<reference evidence="8" key="1">
    <citation type="submission" date="2022-11" db="EMBL/GenBank/DDBJ databases">
        <authorList>
            <person name="Petersen C."/>
        </authorList>
    </citation>
    <scope>NUCLEOTIDE SEQUENCE</scope>
    <source>
        <strain evidence="8">IBT 19713</strain>
    </source>
</reference>
<proteinExistence type="predicted"/>
<name>A0A9W9NI98_9EURO</name>
<evidence type="ECO:0000256" key="6">
    <source>
        <dbReference type="SAM" id="MobiDB-lite"/>
    </source>
</evidence>
<dbReference type="GO" id="GO:0000981">
    <property type="term" value="F:DNA-binding transcription factor activity, RNA polymerase II-specific"/>
    <property type="evidence" value="ECO:0007669"/>
    <property type="project" value="InterPro"/>
</dbReference>
<dbReference type="PROSITE" id="PS50048">
    <property type="entry name" value="ZN2_CY6_FUNGAL_2"/>
    <property type="match status" value="1"/>
</dbReference>
<accession>A0A9W9NI98</accession>
<dbReference type="GeneID" id="83206119"/>
<dbReference type="GO" id="GO:0045944">
    <property type="term" value="P:positive regulation of transcription by RNA polymerase II"/>
    <property type="evidence" value="ECO:0007669"/>
    <property type="project" value="TreeGrafter"/>
</dbReference>
<evidence type="ECO:0000256" key="1">
    <source>
        <dbReference type="ARBA" id="ARBA00004123"/>
    </source>
</evidence>
<dbReference type="AlphaFoldDB" id="A0A9W9NI98"/>
<keyword evidence="5" id="KW-0539">Nucleus</keyword>
<dbReference type="Pfam" id="PF00172">
    <property type="entry name" value="Zn_clus"/>
    <property type="match status" value="1"/>
</dbReference>
<comment type="subcellular location">
    <subcellularLocation>
        <location evidence="1">Nucleus</location>
    </subcellularLocation>
</comment>
<feature type="region of interest" description="Disordered" evidence="6">
    <location>
        <begin position="277"/>
        <end position="311"/>
    </location>
</feature>
<feature type="compositionally biased region" description="Polar residues" evidence="6">
    <location>
        <begin position="75"/>
        <end position="93"/>
    </location>
</feature>
<feature type="domain" description="Zn(2)-C6 fungal-type" evidence="7">
    <location>
        <begin position="19"/>
        <end position="49"/>
    </location>
</feature>
<protein>
    <recommendedName>
        <fullName evidence="7">Zn(2)-C6 fungal-type domain-containing protein</fullName>
    </recommendedName>
</protein>
<dbReference type="OrthoDB" id="4491390at2759"/>
<reference evidence="8" key="2">
    <citation type="journal article" date="2023" name="IMA Fungus">
        <title>Comparative genomic study of the Penicillium genus elucidates a diverse pangenome and 15 lateral gene transfer events.</title>
        <authorList>
            <person name="Petersen C."/>
            <person name="Sorensen T."/>
            <person name="Nielsen M.R."/>
            <person name="Sondergaard T.E."/>
            <person name="Sorensen J.L."/>
            <person name="Fitzpatrick D.A."/>
            <person name="Frisvad J.C."/>
            <person name="Nielsen K.L."/>
        </authorList>
    </citation>
    <scope>NUCLEOTIDE SEQUENCE</scope>
    <source>
        <strain evidence="8">IBT 19713</strain>
    </source>
</reference>
<dbReference type="InterPro" id="IPR036864">
    <property type="entry name" value="Zn2-C6_fun-type_DNA-bd_sf"/>
</dbReference>
<sequence>MSEAQIPAKKPRGVRKDRHCHQCRLKGAKCDLNRPTCQLCQQTGASCRYPHRVKWMTDTNLKPDVKDHTARKGASQVQRIPNKNSSKCPPTDSSSPINLYGFIDLISHFYQDIQTSSQDLPDETIQLISRTLNFAKSRLQGPDWQSIQSHLVALTNLSQVIESGHPIALFGIATFAIFEVCCGPFGQWHRHLHGARSLLDIHCRSKGDIGRLASQMPGLTDVLAYLVWFDVTGALIRESDLIFDDWHREIMSSQFLASVGCPPDTFELLAHLSKPGTSLDSTDLKRQSHGADPMPGFERRDRSRADSADLSVHSGYGRAGDFDRWEGRRLSVRSVRKRHIFLGGSSVRRDLEDPTIIAVLRAFGDPCIFDWGVRKPNTTV</sequence>
<keyword evidence="3" id="KW-0238">DNA-binding</keyword>
<gene>
    <name evidence="8" type="ORF">N7468_009520</name>
</gene>